<dbReference type="InterPro" id="IPR036249">
    <property type="entry name" value="Thioredoxin-like_sf"/>
</dbReference>
<dbReference type="InterPro" id="IPR013766">
    <property type="entry name" value="Thioredoxin_domain"/>
</dbReference>
<dbReference type="Pfam" id="PF14595">
    <property type="entry name" value="Thioredoxin_9"/>
    <property type="match status" value="1"/>
</dbReference>
<evidence type="ECO:0000313" key="2">
    <source>
        <dbReference type="EMBL" id="MDC2888957.1"/>
    </source>
</evidence>
<dbReference type="RefSeq" id="WP_272180502.1">
    <property type="nucleotide sequence ID" value="NZ_JAQOMS010000002.1"/>
</dbReference>
<feature type="domain" description="Thioredoxin" evidence="1">
    <location>
        <begin position="73"/>
        <end position="193"/>
    </location>
</feature>
<reference evidence="2 3" key="1">
    <citation type="submission" date="2023-01" db="EMBL/GenBank/DDBJ databases">
        <title>Psychrosphaera sp. nov., isolated from marine algae.</title>
        <authorList>
            <person name="Bayburt H."/>
            <person name="Choi B.J."/>
            <person name="Kim J.M."/>
            <person name="Choi D.G."/>
            <person name="Jeon C.O."/>
        </authorList>
    </citation>
    <scope>NUCLEOTIDE SEQUENCE [LARGE SCALE GENOMIC DNA]</scope>
    <source>
        <strain evidence="2 3">G1-22</strain>
    </source>
</reference>
<dbReference type="CDD" id="cd02947">
    <property type="entry name" value="TRX_family"/>
    <property type="match status" value="1"/>
</dbReference>
<accession>A0ABT5FBP7</accession>
<dbReference type="PROSITE" id="PS51352">
    <property type="entry name" value="THIOREDOXIN_2"/>
    <property type="match status" value="1"/>
</dbReference>
<protein>
    <submittedName>
        <fullName evidence="2">Thioredoxin family protein</fullName>
    </submittedName>
</protein>
<dbReference type="Gene3D" id="3.40.30.10">
    <property type="entry name" value="Glutaredoxin"/>
    <property type="match status" value="1"/>
</dbReference>
<dbReference type="EMBL" id="JAQOMS010000002">
    <property type="protein sequence ID" value="MDC2888957.1"/>
    <property type="molecule type" value="Genomic_DNA"/>
</dbReference>
<dbReference type="SUPFAM" id="SSF52833">
    <property type="entry name" value="Thioredoxin-like"/>
    <property type="match status" value="1"/>
</dbReference>
<gene>
    <name evidence="2" type="ORF">PN838_09440</name>
</gene>
<organism evidence="2 3">
    <name type="scientific">Psychrosphaera algicola</name>
    <dbReference type="NCBI Taxonomy" id="3023714"/>
    <lineage>
        <taxon>Bacteria</taxon>
        <taxon>Pseudomonadati</taxon>
        <taxon>Pseudomonadota</taxon>
        <taxon>Gammaproteobacteria</taxon>
        <taxon>Alteromonadales</taxon>
        <taxon>Pseudoalteromonadaceae</taxon>
        <taxon>Psychrosphaera</taxon>
    </lineage>
</organism>
<proteinExistence type="predicted"/>
<evidence type="ECO:0000313" key="3">
    <source>
        <dbReference type="Proteomes" id="UP001528411"/>
    </source>
</evidence>
<name>A0ABT5FBP7_9GAMM</name>
<comment type="caution">
    <text evidence="2">The sequence shown here is derived from an EMBL/GenBank/DDBJ whole genome shotgun (WGS) entry which is preliminary data.</text>
</comment>
<evidence type="ECO:0000259" key="1">
    <source>
        <dbReference type="PROSITE" id="PS51352"/>
    </source>
</evidence>
<sequence>MFTLIAECQINFFGQNIHYFIALTHTEQSYQLEKQNLNMRIKLASLCLLLLSFSSTAHNDYHVGVISSEDILLNFETFAPHQNDVTFTDEQLSALSQYTTPTEIRVFFGQWCHDSQREVPRLIKLFEQLGNQNLSVVYYGLDTDKSDPAGKAKLNDIKRTPTVIVLQDGAEVGRILEFPTIDWATDIATLLKL</sequence>
<keyword evidence="3" id="KW-1185">Reference proteome</keyword>
<dbReference type="Proteomes" id="UP001528411">
    <property type="component" value="Unassembled WGS sequence"/>
</dbReference>